<protein>
    <recommendedName>
        <fullName evidence="4">DDE Tnp4 domain-containing protein</fullName>
    </recommendedName>
</protein>
<gene>
    <name evidence="5" type="ORF">RRG08_029102</name>
</gene>
<dbReference type="Proteomes" id="UP001283361">
    <property type="component" value="Unassembled WGS sequence"/>
</dbReference>
<evidence type="ECO:0000259" key="4">
    <source>
        <dbReference type="Pfam" id="PF13359"/>
    </source>
</evidence>
<feature type="domain" description="DDE Tnp4" evidence="4">
    <location>
        <begin position="11"/>
        <end position="118"/>
    </location>
</feature>
<dbReference type="EMBL" id="JAWDGP010005518">
    <property type="protein sequence ID" value="KAK3756432.1"/>
    <property type="molecule type" value="Genomic_DNA"/>
</dbReference>
<dbReference type="Pfam" id="PF13359">
    <property type="entry name" value="DDE_Tnp_4"/>
    <property type="match status" value="1"/>
</dbReference>
<comment type="cofactor">
    <cofactor evidence="1">
        <name>a divalent metal cation</name>
        <dbReference type="ChEBI" id="CHEBI:60240"/>
    </cofactor>
</comment>
<sequence length="153" mass="17386">MIYQCILVVSILNHSAFGRALLSQQLPIPGPDAVAVEVLPYVLEGDEAYPLRQSLKRPYPARHLYNVRKLYNYRQCRACRIIEYAFGILVQQRAELKSRLKTRPENVSKIVLASCILHGIVRRIEPDNNIEEPMETQNSHNSLGADVSGRPPH</sequence>
<dbReference type="AlphaFoldDB" id="A0AAE0YUE8"/>
<proteinExistence type="predicted"/>
<dbReference type="InterPro" id="IPR027806">
    <property type="entry name" value="HARBI1_dom"/>
</dbReference>
<name>A0AAE0YUE8_9GAST</name>
<evidence type="ECO:0000313" key="5">
    <source>
        <dbReference type="EMBL" id="KAK3756432.1"/>
    </source>
</evidence>
<evidence type="ECO:0000313" key="6">
    <source>
        <dbReference type="Proteomes" id="UP001283361"/>
    </source>
</evidence>
<dbReference type="GO" id="GO:0046872">
    <property type="term" value="F:metal ion binding"/>
    <property type="evidence" value="ECO:0007669"/>
    <property type="project" value="UniProtKB-KW"/>
</dbReference>
<organism evidence="5 6">
    <name type="scientific">Elysia crispata</name>
    <name type="common">lettuce slug</name>
    <dbReference type="NCBI Taxonomy" id="231223"/>
    <lineage>
        <taxon>Eukaryota</taxon>
        <taxon>Metazoa</taxon>
        <taxon>Spiralia</taxon>
        <taxon>Lophotrochozoa</taxon>
        <taxon>Mollusca</taxon>
        <taxon>Gastropoda</taxon>
        <taxon>Heterobranchia</taxon>
        <taxon>Euthyneura</taxon>
        <taxon>Panpulmonata</taxon>
        <taxon>Sacoglossa</taxon>
        <taxon>Placobranchoidea</taxon>
        <taxon>Plakobranchidae</taxon>
        <taxon>Elysia</taxon>
    </lineage>
</organism>
<keyword evidence="2" id="KW-0479">Metal-binding</keyword>
<feature type="region of interest" description="Disordered" evidence="3">
    <location>
        <begin position="131"/>
        <end position="153"/>
    </location>
</feature>
<evidence type="ECO:0000256" key="1">
    <source>
        <dbReference type="ARBA" id="ARBA00001968"/>
    </source>
</evidence>
<accession>A0AAE0YUE8</accession>
<comment type="caution">
    <text evidence="5">The sequence shown here is derived from an EMBL/GenBank/DDBJ whole genome shotgun (WGS) entry which is preliminary data.</text>
</comment>
<reference evidence="5" key="1">
    <citation type="journal article" date="2023" name="G3 (Bethesda)">
        <title>A reference genome for the long-term kleptoplast-retaining sea slug Elysia crispata morphotype clarki.</title>
        <authorList>
            <person name="Eastman K.E."/>
            <person name="Pendleton A.L."/>
            <person name="Shaikh M.A."/>
            <person name="Suttiyut T."/>
            <person name="Ogas R."/>
            <person name="Tomko P."/>
            <person name="Gavelis G."/>
            <person name="Widhalm J.R."/>
            <person name="Wisecaver J.H."/>
        </authorList>
    </citation>
    <scope>NUCLEOTIDE SEQUENCE</scope>
    <source>
        <strain evidence="5">ECLA1</strain>
    </source>
</reference>
<keyword evidence="6" id="KW-1185">Reference proteome</keyword>
<evidence type="ECO:0000256" key="2">
    <source>
        <dbReference type="ARBA" id="ARBA00022723"/>
    </source>
</evidence>
<evidence type="ECO:0000256" key="3">
    <source>
        <dbReference type="SAM" id="MobiDB-lite"/>
    </source>
</evidence>